<keyword evidence="5" id="KW-1185">Reference proteome</keyword>
<evidence type="ECO:0000256" key="3">
    <source>
        <dbReference type="SAM" id="Phobius"/>
    </source>
</evidence>
<dbReference type="PANTHER" id="PTHR43337">
    <property type="entry name" value="XANTHINE/URACIL PERMEASE C887.17-RELATED"/>
    <property type="match status" value="1"/>
</dbReference>
<comment type="subcellular location">
    <subcellularLocation>
        <location evidence="1">Endomembrane system</location>
        <topology evidence="1">Multi-pass membrane protein</topology>
    </subcellularLocation>
</comment>
<keyword evidence="3" id="KW-0812">Transmembrane</keyword>
<evidence type="ECO:0000313" key="5">
    <source>
        <dbReference type="Proteomes" id="UP000485058"/>
    </source>
</evidence>
<gene>
    <name evidence="4" type="ORF">HaLaN_26025</name>
</gene>
<dbReference type="InterPro" id="IPR045018">
    <property type="entry name" value="Azg-like"/>
</dbReference>
<dbReference type="GO" id="GO:0005886">
    <property type="term" value="C:plasma membrane"/>
    <property type="evidence" value="ECO:0007669"/>
    <property type="project" value="TreeGrafter"/>
</dbReference>
<evidence type="ECO:0000313" key="4">
    <source>
        <dbReference type="EMBL" id="GFH27663.1"/>
    </source>
</evidence>
<feature type="non-terminal residue" evidence="4">
    <location>
        <position position="1"/>
    </location>
</feature>
<feature type="transmembrane region" description="Helical" evidence="3">
    <location>
        <begin position="9"/>
        <end position="29"/>
    </location>
</feature>
<organism evidence="4 5">
    <name type="scientific">Haematococcus lacustris</name>
    <name type="common">Green alga</name>
    <name type="synonym">Haematococcus pluvialis</name>
    <dbReference type="NCBI Taxonomy" id="44745"/>
    <lineage>
        <taxon>Eukaryota</taxon>
        <taxon>Viridiplantae</taxon>
        <taxon>Chlorophyta</taxon>
        <taxon>core chlorophytes</taxon>
        <taxon>Chlorophyceae</taxon>
        <taxon>CS clade</taxon>
        <taxon>Chlamydomonadales</taxon>
        <taxon>Haematococcaceae</taxon>
        <taxon>Haematococcus</taxon>
    </lineage>
</organism>
<proteinExistence type="predicted"/>
<reference evidence="4 5" key="1">
    <citation type="submission" date="2020-02" db="EMBL/GenBank/DDBJ databases">
        <title>Draft genome sequence of Haematococcus lacustris strain NIES-144.</title>
        <authorList>
            <person name="Morimoto D."/>
            <person name="Nakagawa S."/>
            <person name="Yoshida T."/>
            <person name="Sawayama S."/>
        </authorList>
    </citation>
    <scope>NUCLEOTIDE SEQUENCE [LARGE SCALE GENOMIC DNA]</scope>
    <source>
        <strain evidence="4 5">NIES-144</strain>
    </source>
</reference>
<dbReference type="GO" id="GO:0012505">
    <property type="term" value="C:endomembrane system"/>
    <property type="evidence" value="ECO:0007669"/>
    <property type="project" value="UniProtKB-SubCell"/>
</dbReference>
<protein>
    <submittedName>
        <fullName evidence="4">Uncharacterized protein</fullName>
    </submittedName>
</protein>
<dbReference type="PANTHER" id="PTHR43337:SF1">
    <property type="entry name" value="XANTHINE_URACIL PERMEASE C887.17-RELATED"/>
    <property type="match status" value="1"/>
</dbReference>
<feature type="non-terminal residue" evidence="4">
    <location>
        <position position="175"/>
    </location>
</feature>
<feature type="transmembrane region" description="Helical" evidence="3">
    <location>
        <begin position="83"/>
        <end position="104"/>
    </location>
</feature>
<accession>A0A6A0A599</accession>
<evidence type="ECO:0000256" key="1">
    <source>
        <dbReference type="ARBA" id="ARBA00004127"/>
    </source>
</evidence>
<dbReference type="EMBL" id="BLLF01003567">
    <property type="protein sequence ID" value="GFH27663.1"/>
    <property type="molecule type" value="Genomic_DNA"/>
</dbReference>
<dbReference type="Proteomes" id="UP000485058">
    <property type="component" value="Unassembled WGS sequence"/>
</dbReference>
<keyword evidence="2" id="KW-0813">Transport</keyword>
<feature type="transmembrane region" description="Helical" evidence="3">
    <location>
        <begin position="35"/>
        <end position="53"/>
    </location>
</feature>
<evidence type="ECO:0000256" key="2">
    <source>
        <dbReference type="ARBA" id="ARBA00022448"/>
    </source>
</evidence>
<sequence length="175" mass="17952">GIKEGGRTGLVAVVVSACFGLALFLAPILQAVPSVATAPVLVLVGAMMMGEAGHIDWTRMATAVPAFLCMVIQPFTFSIANGIYAGLLFTLILFFTTGDFLIYIRGAMARDQADAVQAVAAPTAAGLHAPLLPGRDAEVGGGLPGTSPLSTASHASHFQRQSLSATTAQATNIVR</sequence>
<comment type="caution">
    <text evidence="4">The sequence shown here is derived from an EMBL/GenBank/DDBJ whole genome shotgun (WGS) entry which is preliminary data.</text>
</comment>
<dbReference type="AlphaFoldDB" id="A0A6A0A599"/>
<keyword evidence="3" id="KW-0472">Membrane</keyword>
<feature type="transmembrane region" description="Helical" evidence="3">
    <location>
        <begin position="60"/>
        <end position="77"/>
    </location>
</feature>
<name>A0A6A0A599_HAELA</name>
<keyword evidence="3" id="KW-1133">Transmembrane helix</keyword>
<dbReference type="GO" id="GO:0005345">
    <property type="term" value="F:purine nucleobase transmembrane transporter activity"/>
    <property type="evidence" value="ECO:0007669"/>
    <property type="project" value="TreeGrafter"/>
</dbReference>